<reference evidence="3 4" key="1">
    <citation type="submission" date="2024-07" db="EMBL/GenBank/DDBJ databases">
        <title>Section-level genome sequencing and comparative genomics of Aspergillus sections Usti and Cavernicolus.</title>
        <authorList>
            <consortium name="Lawrence Berkeley National Laboratory"/>
            <person name="Nybo J.L."/>
            <person name="Vesth T.C."/>
            <person name="Theobald S."/>
            <person name="Frisvad J.C."/>
            <person name="Larsen T.O."/>
            <person name="Kjaerboelling I."/>
            <person name="Rothschild-Mancinelli K."/>
            <person name="Lyhne E.K."/>
            <person name="Kogle M.E."/>
            <person name="Barry K."/>
            <person name="Clum A."/>
            <person name="Na H."/>
            <person name="Ledsgaard L."/>
            <person name="Lin J."/>
            <person name="Lipzen A."/>
            <person name="Kuo A."/>
            <person name="Riley R."/>
            <person name="Mondo S."/>
            <person name="Labutti K."/>
            <person name="Haridas S."/>
            <person name="Pangalinan J."/>
            <person name="Salamov A.A."/>
            <person name="Simmons B.A."/>
            <person name="Magnuson J.K."/>
            <person name="Chen J."/>
            <person name="Drula E."/>
            <person name="Henrissat B."/>
            <person name="Wiebenga A."/>
            <person name="Lubbers R.J."/>
            <person name="Gomes A.C."/>
            <person name="Makela M.R."/>
            <person name="Stajich J."/>
            <person name="Grigoriev I.V."/>
            <person name="Mortensen U.H."/>
            <person name="De Vries R.P."/>
            <person name="Baker S.E."/>
            <person name="Andersen M.R."/>
        </authorList>
    </citation>
    <scope>NUCLEOTIDE SEQUENCE [LARGE SCALE GENOMIC DNA]</scope>
    <source>
        <strain evidence="3 4">CBS 588.65</strain>
    </source>
</reference>
<feature type="compositionally biased region" description="Polar residues" evidence="1">
    <location>
        <begin position="494"/>
        <end position="515"/>
    </location>
</feature>
<dbReference type="PANTHER" id="PTHR38248">
    <property type="entry name" value="FUNK1 6"/>
    <property type="match status" value="1"/>
</dbReference>
<dbReference type="SUPFAM" id="SSF56112">
    <property type="entry name" value="Protein kinase-like (PK-like)"/>
    <property type="match status" value="1"/>
</dbReference>
<evidence type="ECO:0000259" key="2">
    <source>
        <dbReference type="Pfam" id="PF17667"/>
    </source>
</evidence>
<evidence type="ECO:0000313" key="4">
    <source>
        <dbReference type="Proteomes" id="UP001610334"/>
    </source>
</evidence>
<comment type="caution">
    <text evidence="3">The sequence shown here is derived from an EMBL/GenBank/DDBJ whole genome shotgun (WGS) entry which is preliminary data.</text>
</comment>
<sequence>MPPDTSNTVPIENSLDTVWDSFQKACRKQDLAVTLDSLDSFSIAETQLLMVNLISALQYLPDIESPPSASGRDNLLSDLLQLTMRISSNNFEVGQAKLLLKAVLGKQPDSSIWKQLYTILPESTPPPSAAKLVDQTPHQHATSSLVNSSEFRYNFNNILREELSSVYIGVPGFHNAFFSQIQGLQDTAAAVFAKCKEGENPLFTKDIGWSGWPADAKEKNIIDWLDKLVCKLQGLAVQAGSPKVTSRTFFAQPTKALQGSTADRKLDIAFIQKIDNNPNNAWTDIMVFGELKSNKAADTLSATWLDLEHYAREVLSAQDTRIFALGFSLCSSIMRIWEFDRAGAIASSPFDINKDGQQFVLSILGFLYMDHSQLGFDPTIHTSSDGERYIQIVRDGRSERIVIDQLMQRSPCIVGRATTCWKAHCQGNNHAKIPLVIKDSWQYPERDEEGELLRMATEGGVVKVARYYHHETVKVGGEVDDICGLRKGLDLSQATHRQTTPSEFSRSDAEGTTSVAGDCPSSSKKRERSTKQGQEILNRVHRRVIVQDYGIPIYKAKSPLVMLSAIESCLDGYKSLHEKVDLLQGDISIGNLMLSDGEDQPWPGFLVDLDLAIKVSRQEPSGAPAKTGTRAFMAIGLLVGKPHTFMHDLESFFWVIFWICIHYNGPTNRSEVIPEFEKWNYISMAELADSKKGLVTEEEDFVQKVDKYITQFYRPLAPWLNCLRKVVFPGGKRRKGTDPTLYSDMKKVLQEAQEDPNVQAMPCD</sequence>
<dbReference type="InterPro" id="IPR011009">
    <property type="entry name" value="Kinase-like_dom_sf"/>
</dbReference>
<keyword evidence="4" id="KW-1185">Reference proteome</keyword>
<name>A0ABR4GVZ0_9EURO</name>
<dbReference type="Proteomes" id="UP001610334">
    <property type="component" value="Unassembled WGS sequence"/>
</dbReference>
<organism evidence="3 4">
    <name type="scientific">Aspergillus granulosus</name>
    <dbReference type="NCBI Taxonomy" id="176169"/>
    <lineage>
        <taxon>Eukaryota</taxon>
        <taxon>Fungi</taxon>
        <taxon>Dikarya</taxon>
        <taxon>Ascomycota</taxon>
        <taxon>Pezizomycotina</taxon>
        <taxon>Eurotiomycetes</taxon>
        <taxon>Eurotiomycetidae</taxon>
        <taxon>Eurotiales</taxon>
        <taxon>Aspergillaceae</taxon>
        <taxon>Aspergillus</taxon>
        <taxon>Aspergillus subgen. Nidulantes</taxon>
    </lineage>
</organism>
<dbReference type="InterPro" id="IPR040976">
    <property type="entry name" value="Pkinase_fungal"/>
</dbReference>
<accession>A0ABR4GVZ0</accession>
<dbReference type="Pfam" id="PF17667">
    <property type="entry name" value="Pkinase_fungal"/>
    <property type="match status" value="1"/>
</dbReference>
<dbReference type="PANTHER" id="PTHR38248:SF2">
    <property type="entry name" value="FUNK1 11"/>
    <property type="match status" value="1"/>
</dbReference>
<evidence type="ECO:0000313" key="3">
    <source>
        <dbReference type="EMBL" id="KAL2803187.1"/>
    </source>
</evidence>
<evidence type="ECO:0000256" key="1">
    <source>
        <dbReference type="SAM" id="MobiDB-lite"/>
    </source>
</evidence>
<dbReference type="EMBL" id="JBFXLT010000148">
    <property type="protein sequence ID" value="KAL2803187.1"/>
    <property type="molecule type" value="Genomic_DNA"/>
</dbReference>
<feature type="domain" description="Fungal-type protein kinase" evidence="2">
    <location>
        <begin position="266"/>
        <end position="660"/>
    </location>
</feature>
<dbReference type="Gene3D" id="1.10.510.10">
    <property type="entry name" value="Transferase(Phosphotransferase) domain 1"/>
    <property type="match status" value="1"/>
</dbReference>
<gene>
    <name evidence="3" type="ORF">BJX63DRAFT_437204</name>
</gene>
<proteinExistence type="predicted"/>
<feature type="region of interest" description="Disordered" evidence="1">
    <location>
        <begin position="494"/>
        <end position="534"/>
    </location>
</feature>
<protein>
    <recommendedName>
        <fullName evidence="2">Fungal-type protein kinase domain-containing protein</fullName>
    </recommendedName>
</protein>